<feature type="domain" description="Chemotaxis phosphatase CheX-like" evidence="2">
    <location>
        <begin position="3"/>
        <end position="63"/>
    </location>
</feature>
<dbReference type="InterPro" id="IPR028051">
    <property type="entry name" value="CheX-like_dom"/>
</dbReference>
<evidence type="ECO:0000256" key="1">
    <source>
        <dbReference type="ARBA" id="ARBA00022500"/>
    </source>
</evidence>
<dbReference type="GO" id="GO:0006935">
    <property type="term" value="P:chemotaxis"/>
    <property type="evidence" value="ECO:0007669"/>
    <property type="project" value="UniProtKB-KW"/>
</dbReference>
<protein>
    <recommendedName>
        <fullName evidence="2">Chemotaxis phosphatase CheX-like domain-containing protein</fullName>
    </recommendedName>
</protein>
<gene>
    <name evidence="3" type="ORF">S01H1_83172</name>
</gene>
<organism evidence="3">
    <name type="scientific">marine sediment metagenome</name>
    <dbReference type="NCBI Taxonomy" id="412755"/>
    <lineage>
        <taxon>unclassified sequences</taxon>
        <taxon>metagenomes</taxon>
        <taxon>ecological metagenomes</taxon>
    </lineage>
</organism>
<proteinExistence type="predicted"/>
<name>X0Y7I2_9ZZZZ</name>
<dbReference type="SUPFAM" id="SSF103039">
    <property type="entry name" value="CheC-like"/>
    <property type="match status" value="1"/>
</dbReference>
<reference evidence="3" key="1">
    <citation type="journal article" date="2014" name="Front. Microbiol.">
        <title>High frequency of phylogenetically diverse reductive dehalogenase-homologous genes in deep subseafloor sedimentary metagenomes.</title>
        <authorList>
            <person name="Kawai M."/>
            <person name="Futagami T."/>
            <person name="Toyoda A."/>
            <person name="Takaki Y."/>
            <person name="Nishi S."/>
            <person name="Hori S."/>
            <person name="Arai W."/>
            <person name="Tsubouchi T."/>
            <person name="Morono Y."/>
            <person name="Uchiyama I."/>
            <person name="Ito T."/>
            <person name="Fujiyama A."/>
            <person name="Inagaki F."/>
            <person name="Takami H."/>
        </authorList>
    </citation>
    <scope>NUCLEOTIDE SEQUENCE</scope>
    <source>
        <strain evidence="3">Expedition CK06-06</strain>
    </source>
</reference>
<dbReference type="AlphaFoldDB" id="X0Y7I2"/>
<sequence>MKVVSEITANFLGLRVEEIDEEQKRDTVKETLNMIGGNTLSHSDRKSVFKLGIPKLIEEHDLAYDKLGDL</sequence>
<dbReference type="Gene3D" id="3.40.1550.10">
    <property type="entry name" value="CheC-like"/>
    <property type="match status" value="1"/>
</dbReference>
<keyword evidence="1" id="KW-0145">Chemotaxis</keyword>
<accession>X0Y7I2</accession>
<evidence type="ECO:0000259" key="2">
    <source>
        <dbReference type="Pfam" id="PF13690"/>
    </source>
</evidence>
<evidence type="ECO:0000313" key="3">
    <source>
        <dbReference type="EMBL" id="GAG43257.1"/>
    </source>
</evidence>
<dbReference type="EMBL" id="BARS01056493">
    <property type="protein sequence ID" value="GAG43257.1"/>
    <property type="molecule type" value="Genomic_DNA"/>
</dbReference>
<feature type="non-terminal residue" evidence="3">
    <location>
        <position position="70"/>
    </location>
</feature>
<dbReference type="Pfam" id="PF13690">
    <property type="entry name" value="CheX"/>
    <property type="match status" value="1"/>
</dbReference>
<dbReference type="InterPro" id="IPR028976">
    <property type="entry name" value="CheC-like_sf"/>
</dbReference>
<comment type="caution">
    <text evidence="3">The sequence shown here is derived from an EMBL/GenBank/DDBJ whole genome shotgun (WGS) entry which is preliminary data.</text>
</comment>